<comment type="caution">
    <text evidence="1">The sequence shown here is derived from an EMBL/GenBank/DDBJ whole genome shotgun (WGS) entry which is preliminary data.</text>
</comment>
<gene>
    <name evidence="1" type="ORF">SDC9_187119</name>
</gene>
<proteinExistence type="predicted"/>
<dbReference type="AlphaFoldDB" id="A0A645HKQ8"/>
<dbReference type="EMBL" id="VSSQ01095491">
    <property type="protein sequence ID" value="MPN39591.1"/>
    <property type="molecule type" value="Genomic_DNA"/>
</dbReference>
<protein>
    <submittedName>
        <fullName evidence="1">Uncharacterized protein</fullName>
    </submittedName>
</protein>
<sequence>MDFDKVEIEHVDFAISMPKTKRSQMALINDDPTNWGGFNPFRVMNDLDTQRFSAKFTAKRTKSFGDRAIKFFSNISTQPTLRKLKVKIEDCDEPIDVLASRFKATESINYHQGQHLDSTSMFNALDSVWAKYQQQAATSS</sequence>
<name>A0A645HKQ8_9ZZZZ</name>
<evidence type="ECO:0000313" key="1">
    <source>
        <dbReference type="EMBL" id="MPN39591.1"/>
    </source>
</evidence>
<accession>A0A645HKQ8</accession>
<organism evidence="1">
    <name type="scientific">bioreactor metagenome</name>
    <dbReference type="NCBI Taxonomy" id="1076179"/>
    <lineage>
        <taxon>unclassified sequences</taxon>
        <taxon>metagenomes</taxon>
        <taxon>ecological metagenomes</taxon>
    </lineage>
</organism>
<reference evidence="1" key="1">
    <citation type="submission" date="2019-08" db="EMBL/GenBank/DDBJ databases">
        <authorList>
            <person name="Kucharzyk K."/>
            <person name="Murdoch R.W."/>
            <person name="Higgins S."/>
            <person name="Loffler F."/>
        </authorList>
    </citation>
    <scope>NUCLEOTIDE SEQUENCE</scope>
</reference>